<dbReference type="SMART" id="SM00862">
    <property type="entry name" value="Trans_reg_C"/>
    <property type="match status" value="1"/>
</dbReference>
<proteinExistence type="predicted"/>
<dbReference type="EMBL" id="VSSQ01013991">
    <property type="protein sequence ID" value="MPM52709.1"/>
    <property type="molecule type" value="Genomic_DNA"/>
</dbReference>
<accession>A0A645AHQ9</accession>
<evidence type="ECO:0000259" key="2">
    <source>
        <dbReference type="PROSITE" id="PS51755"/>
    </source>
</evidence>
<dbReference type="InterPro" id="IPR016032">
    <property type="entry name" value="Sig_transdc_resp-reg_C-effctor"/>
</dbReference>
<name>A0A645AHQ9_9ZZZZ</name>
<keyword evidence="1" id="KW-0238">DNA-binding</keyword>
<dbReference type="GO" id="GO:0006355">
    <property type="term" value="P:regulation of DNA-templated transcription"/>
    <property type="evidence" value="ECO:0007669"/>
    <property type="project" value="InterPro"/>
</dbReference>
<dbReference type="AlphaFoldDB" id="A0A645AHQ9"/>
<evidence type="ECO:0000256" key="1">
    <source>
        <dbReference type="ARBA" id="ARBA00023125"/>
    </source>
</evidence>
<dbReference type="GO" id="GO:0003677">
    <property type="term" value="F:DNA binding"/>
    <property type="evidence" value="ECO:0007669"/>
    <property type="project" value="UniProtKB-KW"/>
</dbReference>
<dbReference type="Gene3D" id="1.10.10.10">
    <property type="entry name" value="Winged helix-like DNA-binding domain superfamily/Winged helix DNA-binding domain"/>
    <property type="match status" value="1"/>
</dbReference>
<protein>
    <submittedName>
        <fullName evidence="3">Heme response regulator HssR</fullName>
    </submittedName>
</protein>
<gene>
    <name evidence="3" type="primary">hssR_7</name>
    <name evidence="3" type="ORF">SDC9_99470</name>
</gene>
<dbReference type="PROSITE" id="PS51755">
    <property type="entry name" value="OMPR_PHOB"/>
    <property type="match status" value="1"/>
</dbReference>
<evidence type="ECO:0000313" key="3">
    <source>
        <dbReference type="EMBL" id="MPM52709.1"/>
    </source>
</evidence>
<dbReference type="GO" id="GO:0000160">
    <property type="term" value="P:phosphorelay signal transduction system"/>
    <property type="evidence" value="ECO:0007669"/>
    <property type="project" value="InterPro"/>
</dbReference>
<reference evidence="3" key="1">
    <citation type="submission" date="2019-08" db="EMBL/GenBank/DDBJ databases">
        <authorList>
            <person name="Kucharzyk K."/>
            <person name="Murdoch R.W."/>
            <person name="Higgins S."/>
            <person name="Loffler F."/>
        </authorList>
    </citation>
    <scope>NUCLEOTIDE SEQUENCE</scope>
</reference>
<feature type="domain" description="OmpR/PhoB-type" evidence="2">
    <location>
        <begin position="1"/>
        <end position="75"/>
    </location>
</feature>
<organism evidence="3">
    <name type="scientific">bioreactor metagenome</name>
    <dbReference type="NCBI Taxonomy" id="1076179"/>
    <lineage>
        <taxon>unclassified sequences</taxon>
        <taxon>metagenomes</taxon>
        <taxon>ecological metagenomes</taxon>
    </lineage>
</organism>
<dbReference type="SUPFAM" id="SSF46894">
    <property type="entry name" value="C-terminal effector domain of the bipartite response regulators"/>
    <property type="match status" value="1"/>
</dbReference>
<sequence length="78" mass="9352">MTLSGKEFALMEFLFRNKNQVVNREQIAERIWGYDNDSQYNNVEVYISFLRKKIKFLEANVRIKVIRGIGYMLEEIDD</sequence>
<dbReference type="InterPro" id="IPR036388">
    <property type="entry name" value="WH-like_DNA-bd_sf"/>
</dbReference>
<dbReference type="InterPro" id="IPR001867">
    <property type="entry name" value="OmpR/PhoB-type_DNA-bd"/>
</dbReference>
<comment type="caution">
    <text evidence="3">The sequence shown here is derived from an EMBL/GenBank/DDBJ whole genome shotgun (WGS) entry which is preliminary data.</text>
</comment>
<dbReference type="CDD" id="cd00383">
    <property type="entry name" value="trans_reg_C"/>
    <property type="match status" value="1"/>
</dbReference>
<dbReference type="Pfam" id="PF00486">
    <property type="entry name" value="Trans_reg_C"/>
    <property type="match status" value="1"/>
</dbReference>